<reference evidence="2 3" key="1">
    <citation type="submission" date="2018-08" db="EMBL/GenBank/DDBJ databases">
        <title>A genome reference for cultivated species of the human gut microbiota.</title>
        <authorList>
            <person name="Zou Y."/>
            <person name="Xue W."/>
            <person name="Luo G."/>
        </authorList>
    </citation>
    <scope>NUCLEOTIDE SEQUENCE [LARGE SCALE GENOMIC DNA]</scope>
    <source>
        <strain evidence="2 3">AM18-6</strain>
    </source>
</reference>
<feature type="coiled-coil region" evidence="1">
    <location>
        <begin position="16"/>
        <end position="43"/>
    </location>
</feature>
<dbReference type="EMBL" id="QRJE01000008">
    <property type="protein sequence ID" value="RHH14448.1"/>
    <property type="molecule type" value="Genomic_DNA"/>
</dbReference>
<sequence length="153" mass="17529">MDYVLSDEELRQTMPRNEHDKICKEYQQQIKALKTAANKFQSEYIFQSGKFDKHSEAGELASLLESMQKNAKRLLLSLVGKQGGTINDVDRSIYYRDNKKEICEALMGSIVSSGVITLESEEKTHIDKLLPDILYGLLNMLYDDFSQEPETNQ</sequence>
<evidence type="ECO:0000313" key="2">
    <source>
        <dbReference type="EMBL" id="RHH14448.1"/>
    </source>
</evidence>
<protein>
    <submittedName>
        <fullName evidence="2">Uncharacterized protein</fullName>
    </submittedName>
</protein>
<evidence type="ECO:0000313" key="3">
    <source>
        <dbReference type="Proteomes" id="UP000266644"/>
    </source>
</evidence>
<accession>A0A396C1I8</accession>
<dbReference type="Proteomes" id="UP000266644">
    <property type="component" value="Unassembled WGS sequence"/>
</dbReference>
<comment type="caution">
    <text evidence="2">The sequence shown here is derived from an EMBL/GenBank/DDBJ whole genome shotgun (WGS) entry which is preliminary data.</text>
</comment>
<dbReference type="RefSeq" id="WP_122330096.1">
    <property type="nucleotide sequence ID" value="NZ_JAQDYY010000001.1"/>
</dbReference>
<name>A0A396C1I8_BACFG</name>
<organism evidence="2 3">
    <name type="scientific">Bacteroides fragilis</name>
    <dbReference type="NCBI Taxonomy" id="817"/>
    <lineage>
        <taxon>Bacteria</taxon>
        <taxon>Pseudomonadati</taxon>
        <taxon>Bacteroidota</taxon>
        <taxon>Bacteroidia</taxon>
        <taxon>Bacteroidales</taxon>
        <taxon>Bacteroidaceae</taxon>
        <taxon>Bacteroides</taxon>
    </lineage>
</organism>
<dbReference type="AlphaFoldDB" id="A0A396C1I8"/>
<proteinExistence type="predicted"/>
<evidence type="ECO:0000256" key="1">
    <source>
        <dbReference type="SAM" id="Coils"/>
    </source>
</evidence>
<gene>
    <name evidence="2" type="ORF">DW228_06505</name>
</gene>
<keyword evidence="1" id="KW-0175">Coiled coil</keyword>